<dbReference type="AlphaFoldDB" id="A0AAV7QWV3"/>
<accession>A0AAV7QWV3</accession>
<protein>
    <submittedName>
        <fullName evidence="2">Uncharacterized protein</fullName>
    </submittedName>
</protein>
<sequence length="90" mass="9755">MVNLGLRPMEFQYGDHTPYFLYAALDPYTNAGGPGLFGVRSESGSSIRKPYRAAPNEHLPHRRGGSASPRLRKPPISLPGGPGYFISAVI</sequence>
<reference evidence="2" key="1">
    <citation type="journal article" date="2022" name="bioRxiv">
        <title>Sequencing and chromosome-scale assembly of the giantPleurodeles waltlgenome.</title>
        <authorList>
            <person name="Brown T."/>
            <person name="Elewa A."/>
            <person name="Iarovenko S."/>
            <person name="Subramanian E."/>
            <person name="Araus A.J."/>
            <person name="Petzold A."/>
            <person name="Susuki M."/>
            <person name="Suzuki K.-i.T."/>
            <person name="Hayashi T."/>
            <person name="Toyoda A."/>
            <person name="Oliveira C."/>
            <person name="Osipova E."/>
            <person name="Leigh N.D."/>
            <person name="Simon A."/>
            <person name="Yun M.H."/>
        </authorList>
    </citation>
    <scope>NUCLEOTIDE SEQUENCE</scope>
    <source>
        <strain evidence="2">20211129_DDA</strain>
        <tissue evidence="2">Liver</tissue>
    </source>
</reference>
<feature type="region of interest" description="Disordered" evidence="1">
    <location>
        <begin position="46"/>
        <end position="80"/>
    </location>
</feature>
<dbReference type="EMBL" id="JANPWB010000010">
    <property type="protein sequence ID" value="KAJ1144480.1"/>
    <property type="molecule type" value="Genomic_DNA"/>
</dbReference>
<comment type="caution">
    <text evidence="2">The sequence shown here is derived from an EMBL/GenBank/DDBJ whole genome shotgun (WGS) entry which is preliminary data.</text>
</comment>
<evidence type="ECO:0000256" key="1">
    <source>
        <dbReference type="SAM" id="MobiDB-lite"/>
    </source>
</evidence>
<gene>
    <name evidence="2" type="ORF">NDU88_010778</name>
</gene>
<evidence type="ECO:0000313" key="2">
    <source>
        <dbReference type="EMBL" id="KAJ1144480.1"/>
    </source>
</evidence>
<keyword evidence="3" id="KW-1185">Reference proteome</keyword>
<name>A0AAV7QWV3_PLEWA</name>
<proteinExistence type="predicted"/>
<evidence type="ECO:0000313" key="3">
    <source>
        <dbReference type="Proteomes" id="UP001066276"/>
    </source>
</evidence>
<dbReference type="Proteomes" id="UP001066276">
    <property type="component" value="Chromosome 6"/>
</dbReference>
<organism evidence="2 3">
    <name type="scientific">Pleurodeles waltl</name>
    <name type="common">Iberian ribbed newt</name>
    <dbReference type="NCBI Taxonomy" id="8319"/>
    <lineage>
        <taxon>Eukaryota</taxon>
        <taxon>Metazoa</taxon>
        <taxon>Chordata</taxon>
        <taxon>Craniata</taxon>
        <taxon>Vertebrata</taxon>
        <taxon>Euteleostomi</taxon>
        <taxon>Amphibia</taxon>
        <taxon>Batrachia</taxon>
        <taxon>Caudata</taxon>
        <taxon>Salamandroidea</taxon>
        <taxon>Salamandridae</taxon>
        <taxon>Pleurodelinae</taxon>
        <taxon>Pleurodeles</taxon>
    </lineage>
</organism>